<sequence length="489" mass="56649">MENLVNELLEFKFFGMMGEISEREMLSDYLMHLLKVGEFGDASKIEGTFEYCRTMLDTFADTPELKDAFVKYPDIREEFVRDLLIHNQKVERIHRWLGGSVSMGHLSMAMVLPAVKFRFLASAWHKAGKWINRLLKFLARLTQGADKAMINYHSKKFQRNLRKKVKKYDQAVDSLDPFISFLGSFDKEGTLQKVDFDIEKHCDMLLQKELFLKELSEILGQINTLERQAMIEDLDQVELGSIKTKCEFSKEEITDIFPGDRLDSVLPVELAYLSEANTERVFYQKYVEKRLLSYKFEGSVVKPEMRRSQREETSLVHEKGPVVICLDSSASMMGKAELYAKSIGMYILRQAYIQGRKCYLVTFAKKVLVKEIDPKTMDLDAIIILLKQSFHGGTDINSPMEECLNILRKKDYEDADVLIITDGQLPALKDRLRSQVESVRRKGNRFLHLAIANQSYAKKWTCFDADIHFHPNRKDNLKKLVLKLRSMAK</sequence>
<comment type="caution">
    <text evidence="1">The sequence shown here is derived from an EMBL/GenBank/DDBJ whole genome shotgun (WGS) entry which is preliminary data.</text>
</comment>
<dbReference type="Gene3D" id="3.40.50.410">
    <property type="entry name" value="von Willebrand factor, type A domain"/>
    <property type="match status" value="1"/>
</dbReference>
<dbReference type="Pfam" id="PF05762">
    <property type="entry name" value="VWA_CoxE"/>
    <property type="match status" value="1"/>
</dbReference>
<dbReference type="RefSeq" id="WP_309938433.1">
    <property type="nucleotide sequence ID" value="NZ_AP025305.1"/>
</dbReference>
<dbReference type="PANTHER" id="PTHR36846:SF1">
    <property type="entry name" value="PROTEIN VIAA"/>
    <property type="match status" value="1"/>
</dbReference>
<dbReference type="InterPro" id="IPR036465">
    <property type="entry name" value="vWFA_dom_sf"/>
</dbReference>
<accession>A0AAE3XJK5</accession>
<dbReference type="Proteomes" id="UP001185092">
    <property type="component" value="Unassembled WGS sequence"/>
</dbReference>
<keyword evidence="2" id="KW-1185">Reference proteome</keyword>
<evidence type="ECO:0000313" key="2">
    <source>
        <dbReference type="Proteomes" id="UP001185092"/>
    </source>
</evidence>
<dbReference type="SUPFAM" id="SSF53300">
    <property type="entry name" value="vWA-like"/>
    <property type="match status" value="1"/>
</dbReference>
<name>A0AAE3XJK5_9BACT</name>
<proteinExistence type="predicted"/>
<dbReference type="PANTHER" id="PTHR36846">
    <property type="entry name" value="PROTEIN VIAA"/>
    <property type="match status" value="1"/>
</dbReference>
<reference evidence="1" key="1">
    <citation type="submission" date="2023-07" db="EMBL/GenBank/DDBJ databases">
        <title>Genomic Encyclopedia of Type Strains, Phase IV (KMG-IV): sequencing the most valuable type-strain genomes for metagenomic binning, comparative biology and taxonomic classification.</title>
        <authorList>
            <person name="Goeker M."/>
        </authorList>
    </citation>
    <scope>NUCLEOTIDE SEQUENCE</scope>
    <source>
        <strain evidence="1">DSM 26174</strain>
    </source>
</reference>
<evidence type="ECO:0000313" key="1">
    <source>
        <dbReference type="EMBL" id="MDR6238926.1"/>
    </source>
</evidence>
<dbReference type="AlphaFoldDB" id="A0AAE3XJK5"/>
<dbReference type="GO" id="GO:0005829">
    <property type="term" value="C:cytosol"/>
    <property type="evidence" value="ECO:0007669"/>
    <property type="project" value="TreeGrafter"/>
</dbReference>
<gene>
    <name evidence="1" type="ORF">HNQ88_001963</name>
</gene>
<dbReference type="EMBL" id="JAVDQD010000002">
    <property type="protein sequence ID" value="MDR6238926.1"/>
    <property type="molecule type" value="Genomic_DNA"/>
</dbReference>
<organism evidence="1 2">
    <name type="scientific">Aureibacter tunicatorum</name>
    <dbReference type="NCBI Taxonomy" id="866807"/>
    <lineage>
        <taxon>Bacteria</taxon>
        <taxon>Pseudomonadati</taxon>
        <taxon>Bacteroidota</taxon>
        <taxon>Cytophagia</taxon>
        <taxon>Cytophagales</taxon>
        <taxon>Persicobacteraceae</taxon>
        <taxon>Aureibacter</taxon>
    </lineage>
</organism>
<protein>
    <submittedName>
        <fullName evidence="1">Uncharacterized protein with von Willebrand factor type A (VWA) domain</fullName>
    </submittedName>
</protein>
<dbReference type="InterPro" id="IPR008912">
    <property type="entry name" value="Uncharacterised_CoxE"/>
</dbReference>